<reference evidence="1 2" key="1">
    <citation type="journal article" date="2018" name="Proc. R. Soc. B">
        <title>A non-coding region near Follistatin controls head colour polymorphism in the Gouldian finch.</title>
        <authorList>
            <person name="Toomey M.B."/>
            <person name="Marques C.I."/>
            <person name="Andrade P."/>
            <person name="Araujo P.M."/>
            <person name="Sabatino S."/>
            <person name="Gazda M.A."/>
            <person name="Afonso S."/>
            <person name="Lopes R.J."/>
            <person name="Corbo J.C."/>
            <person name="Carneiro M."/>
        </authorList>
    </citation>
    <scope>NUCLEOTIDE SEQUENCE [LARGE SCALE GENOMIC DNA]</scope>
    <source>
        <strain evidence="1">Red01</strain>
        <tissue evidence="1">Muscle</tissue>
    </source>
</reference>
<gene>
    <name evidence="1" type="ORF">DV515_00008865</name>
</gene>
<evidence type="ECO:0000313" key="2">
    <source>
        <dbReference type="Proteomes" id="UP000276834"/>
    </source>
</evidence>
<comment type="caution">
    <text evidence="1">The sequence shown here is derived from an EMBL/GenBank/DDBJ whole genome shotgun (WGS) entry which is preliminary data.</text>
</comment>
<organism evidence="1 2">
    <name type="scientific">Chloebia gouldiae</name>
    <name type="common">Gouldian finch</name>
    <name type="synonym">Erythrura gouldiae</name>
    <dbReference type="NCBI Taxonomy" id="44316"/>
    <lineage>
        <taxon>Eukaryota</taxon>
        <taxon>Metazoa</taxon>
        <taxon>Chordata</taxon>
        <taxon>Craniata</taxon>
        <taxon>Vertebrata</taxon>
        <taxon>Euteleostomi</taxon>
        <taxon>Archelosauria</taxon>
        <taxon>Archosauria</taxon>
        <taxon>Dinosauria</taxon>
        <taxon>Saurischia</taxon>
        <taxon>Theropoda</taxon>
        <taxon>Coelurosauria</taxon>
        <taxon>Aves</taxon>
        <taxon>Neognathae</taxon>
        <taxon>Neoaves</taxon>
        <taxon>Telluraves</taxon>
        <taxon>Australaves</taxon>
        <taxon>Passeriformes</taxon>
        <taxon>Passeroidea</taxon>
        <taxon>Passeridae</taxon>
        <taxon>Chloebia</taxon>
    </lineage>
</organism>
<protein>
    <submittedName>
        <fullName evidence="1">Uncharacterized protein</fullName>
    </submittedName>
</protein>
<sequence length="62" mass="6539">MNMGEVPTRTRVFWIVHFPSPPLHPDGAQQPPGAPLTLTRVGTGLATCGIHASLSRAPVPAQ</sequence>
<dbReference type="Proteomes" id="UP000276834">
    <property type="component" value="Unassembled WGS sequence"/>
</dbReference>
<accession>A0A3L8SDE9</accession>
<dbReference type="AlphaFoldDB" id="A0A3L8SDE9"/>
<evidence type="ECO:0000313" key="1">
    <source>
        <dbReference type="EMBL" id="RLW00386.1"/>
    </source>
</evidence>
<keyword evidence="2" id="KW-1185">Reference proteome</keyword>
<dbReference type="EMBL" id="QUSF01000027">
    <property type="protein sequence ID" value="RLW00386.1"/>
    <property type="molecule type" value="Genomic_DNA"/>
</dbReference>
<proteinExistence type="predicted"/>
<name>A0A3L8SDE9_CHLGU</name>